<dbReference type="Proteomes" id="UP000654670">
    <property type="component" value="Unassembled WGS sequence"/>
</dbReference>
<protein>
    <submittedName>
        <fullName evidence="1">Uncharacterized protein</fullName>
    </submittedName>
</protein>
<gene>
    <name evidence="1" type="ORF">GCM10007968_28710</name>
</gene>
<accession>A0A917S8Y9</accession>
<reference evidence="1" key="2">
    <citation type="submission" date="2020-09" db="EMBL/GenBank/DDBJ databases">
        <authorList>
            <person name="Sun Q."/>
            <person name="Ohkuma M."/>
        </authorList>
    </citation>
    <scope>NUCLEOTIDE SEQUENCE</scope>
    <source>
        <strain evidence="1">JCM 15325</strain>
    </source>
</reference>
<evidence type="ECO:0000313" key="1">
    <source>
        <dbReference type="EMBL" id="GGL63027.1"/>
    </source>
</evidence>
<evidence type="ECO:0000313" key="2">
    <source>
        <dbReference type="Proteomes" id="UP000654670"/>
    </source>
</evidence>
<keyword evidence="2" id="KW-1185">Reference proteome</keyword>
<reference evidence="1" key="1">
    <citation type="journal article" date="2014" name="Int. J. Syst. Evol. Microbiol.">
        <title>Complete genome sequence of Corynebacterium casei LMG S-19264T (=DSM 44701T), isolated from a smear-ripened cheese.</title>
        <authorList>
            <consortium name="US DOE Joint Genome Institute (JGI-PGF)"/>
            <person name="Walter F."/>
            <person name="Albersmeier A."/>
            <person name="Kalinowski J."/>
            <person name="Ruckert C."/>
        </authorList>
    </citation>
    <scope>NUCLEOTIDE SEQUENCE</scope>
    <source>
        <strain evidence="1">JCM 15325</strain>
    </source>
</reference>
<comment type="caution">
    <text evidence="1">The sequence shown here is derived from an EMBL/GenBank/DDBJ whole genome shotgun (WGS) entry which is preliminary data.</text>
</comment>
<dbReference type="EMBL" id="BMOK01000016">
    <property type="protein sequence ID" value="GGL63027.1"/>
    <property type="molecule type" value="Genomic_DNA"/>
</dbReference>
<name>A0A917S8Y9_9BACL</name>
<sequence>MKKLNQFTTFDVDRFFKGKELMAMNSEDLEDFNSGKIIGAKYIIVIWADNTDYGKEGVSNKGQQFDVKILDAKPKDIPNPVRVQLVEPSARIYGDYRNELTVTAKDVVFVQPQRKA</sequence>
<dbReference type="RefSeq" id="WP_188804613.1">
    <property type="nucleotide sequence ID" value="NZ_BMOK01000016.1"/>
</dbReference>
<organism evidence="1 2">
    <name type="scientific">Sporolactobacillus putidus</name>
    <dbReference type="NCBI Taxonomy" id="492735"/>
    <lineage>
        <taxon>Bacteria</taxon>
        <taxon>Bacillati</taxon>
        <taxon>Bacillota</taxon>
        <taxon>Bacilli</taxon>
        <taxon>Bacillales</taxon>
        <taxon>Sporolactobacillaceae</taxon>
        <taxon>Sporolactobacillus</taxon>
    </lineage>
</organism>
<dbReference type="AlphaFoldDB" id="A0A917S8Y9"/>
<proteinExistence type="predicted"/>